<dbReference type="NCBIfam" id="NF002018">
    <property type="entry name" value="PRK00823.1-3"/>
    <property type="match status" value="1"/>
</dbReference>
<name>A0A1G9Y4D6_9FLAO</name>
<dbReference type="NCBIfam" id="NF002017">
    <property type="entry name" value="PRK00823.1-2"/>
    <property type="match status" value="1"/>
</dbReference>
<gene>
    <name evidence="5" type="ORF">SAMN04488514_12039</name>
</gene>
<evidence type="ECO:0000256" key="4">
    <source>
        <dbReference type="HAMAP-Rule" id="MF_00434"/>
    </source>
</evidence>
<dbReference type="InterPro" id="IPR036428">
    <property type="entry name" value="PCD_sf"/>
</dbReference>
<organism evidence="5 6">
    <name type="scientific">Kriegella aquimaris</name>
    <dbReference type="NCBI Taxonomy" id="192904"/>
    <lineage>
        <taxon>Bacteria</taxon>
        <taxon>Pseudomonadati</taxon>
        <taxon>Bacteroidota</taxon>
        <taxon>Flavobacteriia</taxon>
        <taxon>Flavobacteriales</taxon>
        <taxon>Flavobacteriaceae</taxon>
        <taxon>Kriegella</taxon>
    </lineage>
</organism>
<comment type="similarity">
    <text evidence="2 4">Belongs to the pterin-4-alpha-carbinolamine dehydratase family.</text>
</comment>
<keyword evidence="6" id="KW-1185">Reference proteome</keyword>
<evidence type="ECO:0000313" key="5">
    <source>
        <dbReference type="EMBL" id="SDN03325.1"/>
    </source>
</evidence>
<dbReference type="GO" id="GO:0008124">
    <property type="term" value="F:4-alpha-hydroxytetrahydrobiopterin dehydratase activity"/>
    <property type="evidence" value="ECO:0007669"/>
    <property type="project" value="UniProtKB-UniRule"/>
</dbReference>
<dbReference type="HAMAP" id="MF_00434">
    <property type="entry name" value="Pterin_4_alpha"/>
    <property type="match status" value="1"/>
</dbReference>
<proteinExistence type="inferred from homology"/>
<dbReference type="Proteomes" id="UP000199440">
    <property type="component" value="Unassembled WGS sequence"/>
</dbReference>
<dbReference type="InterPro" id="IPR001533">
    <property type="entry name" value="Pterin_deHydtase"/>
</dbReference>
<keyword evidence="3 4" id="KW-0456">Lyase</keyword>
<evidence type="ECO:0000256" key="1">
    <source>
        <dbReference type="ARBA" id="ARBA00001554"/>
    </source>
</evidence>
<dbReference type="SUPFAM" id="SSF55248">
    <property type="entry name" value="PCD-like"/>
    <property type="match status" value="1"/>
</dbReference>
<dbReference type="AlphaFoldDB" id="A0A1G9Y4D6"/>
<protein>
    <recommendedName>
        <fullName evidence="4">Putative pterin-4-alpha-carbinolamine dehydratase</fullName>
        <shortName evidence="4">PHS</shortName>
        <ecNumber evidence="4">4.2.1.96</ecNumber>
    </recommendedName>
    <alternativeName>
        <fullName evidence="4">4-alpha-hydroxy-tetrahydropterin dehydratase</fullName>
    </alternativeName>
    <alternativeName>
        <fullName evidence="4">Pterin carbinolamine dehydratase</fullName>
        <shortName evidence="4">PCD</shortName>
    </alternativeName>
</protein>
<comment type="catalytic activity">
    <reaction evidence="1 4">
        <text>(4aS,6R)-4a-hydroxy-L-erythro-5,6,7,8-tetrahydrobiopterin = (6R)-L-erythro-6,7-dihydrobiopterin + H2O</text>
        <dbReference type="Rhea" id="RHEA:11920"/>
        <dbReference type="ChEBI" id="CHEBI:15377"/>
        <dbReference type="ChEBI" id="CHEBI:15642"/>
        <dbReference type="ChEBI" id="CHEBI:43120"/>
        <dbReference type="EC" id="4.2.1.96"/>
    </reaction>
</comment>
<evidence type="ECO:0000256" key="3">
    <source>
        <dbReference type="ARBA" id="ARBA00023239"/>
    </source>
</evidence>
<reference evidence="5 6" key="1">
    <citation type="submission" date="2016-10" db="EMBL/GenBank/DDBJ databases">
        <authorList>
            <person name="de Groot N.N."/>
        </authorList>
    </citation>
    <scope>NUCLEOTIDE SEQUENCE [LARGE SCALE GENOMIC DNA]</scope>
    <source>
        <strain evidence="5 6">DSM 19886</strain>
    </source>
</reference>
<accession>A0A1G9Y4D6</accession>
<dbReference type="Gene3D" id="3.30.1360.20">
    <property type="entry name" value="Transcriptional coactivator/pterin dehydratase"/>
    <property type="match status" value="1"/>
</dbReference>
<dbReference type="OrthoDB" id="9794987at2"/>
<sequence>MEKLSERTIEERLDKIEGWEYVNGAIETTFEFKDFREAFATMTHIAFECEVQRHHPDWNNIYNTLNIRLSTHDAGGVTEKDFILAHAIEKIIESA</sequence>
<dbReference type="Pfam" id="PF01329">
    <property type="entry name" value="Pterin_4a"/>
    <property type="match status" value="1"/>
</dbReference>
<dbReference type="PANTHER" id="PTHR12599">
    <property type="entry name" value="PTERIN-4-ALPHA-CARBINOLAMINE DEHYDRATASE"/>
    <property type="match status" value="1"/>
</dbReference>
<dbReference type="EMBL" id="FNGV01000020">
    <property type="protein sequence ID" value="SDN03325.1"/>
    <property type="molecule type" value="Genomic_DNA"/>
</dbReference>
<dbReference type="PANTHER" id="PTHR12599:SF0">
    <property type="entry name" value="PTERIN-4-ALPHA-CARBINOLAMINE DEHYDRATASE"/>
    <property type="match status" value="1"/>
</dbReference>
<dbReference type="STRING" id="192904.SAMN04488514_12039"/>
<evidence type="ECO:0000256" key="2">
    <source>
        <dbReference type="ARBA" id="ARBA00006472"/>
    </source>
</evidence>
<evidence type="ECO:0000313" key="6">
    <source>
        <dbReference type="Proteomes" id="UP000199440"/>
    </source>
</evidence>
<dbReference type="EC" id="4.2.1.96" evidence="4"/>
<dbReference type="GO" id="GO:0006729">
    <property type="term" value="P:tetrahydrobiopterin biosynthetic process"/>
    <property type="evidence" value="ECO:0007669"/>
    <property type="project" value="InterPro"/>
</dbReference>
<dbReference type="RefSeq" id="WP_089895483.1">
    <property type="nucleotide sequence ID" value="NZ_FNGV01000020.1"/>
</dbReference>